<dbReference type="GO" id="GO:0046872">
    <property type="term" value="F:metal ion binding"/>
    <property type="evidence" value="ECO:0007669"/>
    <property type="project" value="UniProtKB-KW"/>
</dbReference>
<evidence type="ECO:0000259" key="3">
    <source>
        <dbReference type="Pfam" id="PF13359"/>
    </source>
</evidence>
<name>A0ABD2NMF2_9CUCU</name>
<keyword evidence="5" id="KW-1185">Reference proteome</keyword>
<keyword evidence="2" id="KW-0479">Metal-binding</keyword>
<proteinExistence type="predicted"/>
<feature type="domain" description="DDE Tnp4" evidence="3">
    <location>
        <begin position="44"/>
        <end position="179"/>
    </location>
</feature>
<sequence>MMPLTKPLFEDLFTYCDPVEDGTFKYVTRRDLILFCYSYVEKTENYRTLPQSYSVYKDRHLVKSALLVTTNDFILDVQGPYFADGRNNDAAILRNELNQNINDVRNWFREGDIFIVDRGYRDVLPYLDELNLISKMLASLAANQRQLTTEQANQVRLITIQRRIVELRNGHIKIGFQVTGWNYSKRSCS</sequence>
<gene>
    <name evidence="4" type="ORF">HHI36_017389</name>
</gene>
<evidence type="ECO:0000256" key="2">
    <source>
        <dbReference type="ARBA" id="ARBA00022723"/>
    </source>
</evidence>
<dbReference type="AlphaFoldDB" id="A0ABD2NMF2"/>
<reference evidence="4 5" key="1">
    <citation type="journal article" date="2021" name="BMC Biol.">
        <title>Horizontally acquired antibacterial genes associated with adaptive radiation of ladybird beetles.</title>
        <authorList>
            <person name="Li H.S."/>
            <person name="Tang X.F."/>
            <person name="Huang Y.H."/>
            <person name="Xu Z.Y."/>
            <person name="Chen M.L."/>
            <person name="Du X.Y."/>
            <person name="Qiu B.Y."/>
            <person name="Chen P.T."/>
            <person name="Zhang W."/>
            <person name="Slipinski A."/>
            <person name="Escalona H.E."/>
            <person name="Waterhouse R.M."/>
            <person name="Zwick A."/>
            <person name="Pang H."/>
        </authorList>
    </citation>
    <scope>NUCLEOTIDE SEQUENCE [LARGE SCALE GENOMIC DNA]</scope>
    <source>
        <strain evidence="4">SYSU2018</strain>
    </source>
</reference>
<dbReference type="InterPro" id="IPR027806">
    <property type="entry name" value="HARBI1_dom"/>
</dbReference>
<accession>A0ABD2NMF2</accession>
<evidence type="ECO:0000313" key="5">
    <source>
        <dbReference type="Proteomes" id="UP001516400"/>
    </source>
</evidence>
<protein>
    <recommendedName>
        <fullName evidence="3">DDE Tnp4 domain-containing protein</fullName>
    </recommendedName>
</protein>
<comment type="caution">
    <text evidence="4">The sequence shown here is derived from an EMBL/GenBank/DDBJ whole genome shotgun (WGS) entry which is preliminary data.</text>
</comment>
<organism evidence="4 5">
    <name type="scientific">Cryptolaemus montrouzieri</name>
    <dbReference type="NCBI Taxonomy" id="559131"/>
    <lineage>
        <taxon>Eukaryota</taxon>
        <taxon>Metazoa</taxon>
        <taxon>Ecdysozoa</taxon>
        <taxon>Arthropoda</taxon>
        <taxon>Hexapoda</taxon>
        <taxon>Insecta</taxon>
        <taxon>Pterygota</taxon>
        <taxon>Neoptera</taxon>
        <taxon>Endopterygota</taxon>
        <taxon>Coleoptera</taxon>
        <taxon>Polyphaga</taxon>
        <taxon>Cucujiformia</taxon>
        <taxon>Coccinelloidea</taxon>
        <taxon>Coccinellidae</taxon>
        <taxon>Scymninae</taxon>
        <taxon>Scymnini</taxon>
        <taxon>Cryptolaemus</taxon>
    </lineage>
</organism>
<dbReference type="Proteomes" id="UP001516400">
    <property type="component" value="Unassembled WGS sequence"/>
</dbReference>
<comment type="cofactor">
    <cofactor evidence="1">
        <name>a divalent metal cation</name>
        <dbReference type="ChEBI" id="CHEBI:60240"/>
    </cofactor>
</comment>
<evidence type="ECO:0000313" key="4">
    <source>
        <dbReference type="EMBL" id="KAL3279883.1"/>
    </source>
</evidence>
<dbReference type="EMBL" id="JABFTP020000124">
    <property type="protein sequence ID" value="KAL3279883.1"/>
    <property type="molecule type" value="Genomic_DNA"/>
</dbReference>
<dbReference type="Pfam" id="PF13359">
    <property type="entry name" value="DDE_Tnp_4"/>
    <property type="match status" value="1"/>
</dbReference>
<evidence type="ECO:0000256" key="1">
    <source>
        <dbReference type="ARBA" id="ARBA00001968"/>
    </source>
</evidence>